<feature type="non-terminal residue" evidence="1">
    <location>
        <position position="74"/>
    </location>
</feature>
<proteinExistence type="predicted"/>
<protein>
    <submittedName>
        <fullName evidence="1">Uncharacterized protein</fullName>
    </submittedName>
</protein>
<reference evidence="1" key="2">
    <citation type="submission" date="2023-05" db="EMBL/GenBank/DDBJ databases">
        <authorList>
            <person name="Fouks B."/>
        </authorList>
    </citation>
    <scope>NUCLEOTIDE SEQUENCE</scope>
    <source>
        <strain evidence="1">Stay&amp;Tobe</strain>
        <tissue evidence="1">Testes</tissue>
    </source>
</reference>
<dbReference type="EMBL" id="JASPKZ010007958">
    <property type="protein sequence ID" value="KAJ9581296.1"/>
    <property type="molecule type" value="Genomic_DNA"/>
</dbReference>
<reference evidence="1" key="1">
    <citation type="journal article" date="2023" name="IScience">
        <title>Live-bearing cockroach genome reveals convergent evolutionary mechanisms linked to viviparity in insects and beyond.</title>
        <authorList>
            <person name="Fouks B."/>
            <person name="Harrison M.C."/>
            <person name="Mikhailova A.A."/>
            <person name="Marchal E."/>
            <person name="English S."/>
            <person name="Carruthers M."/>
            <person name="Jennings E.C."/>
            <person name="Chiamaka E.L."/>
            <person name="Frigard R.A."/>
            <person name="Pippel M."/>
            <person name="Attardo G.M."/>
            <person name="Benoit J.B."/>
            <person name="Bornberg-Bauer E."/>
            <person name="Tobe S.S."/>
        </authorList>
    </citation>
    <scope>NUCLEOTIDE SEQUENCE</scope>
    <source>
        <strain evidence="1">Stay&amp;Tobe</strain>
    </source>
</reference>
<name>A0AAD7ZJ02_DIPPU</name>
<dbReference type="AlphaFoldDB" id="A0AAD7ZJ02"/>
<feature type="non-terminal residue" evidence="1">
    <location>
        <position position="1"/>
    </location>
</feature>
<evidence type="ECO:0000313" key="2">
    <source>
        <dbReference type="Proteomes" id="UP001233999"/>
    </source>
</evidence>
<organism evidence="1 2">
    <name type="scientific">Diploptera punctata</name>
    <name type="common">Pacific beetle cockroach</name>
    <dbReference type="NCBI Taxonomy" id="6984"/>
    <lineage>
        <taxon>Eukaryota</taxon>
        <taxon>Metazoa</taxon>
        <taxon>Ecdysozoa</taxon>
        <taxon>Arthropoda</taxon>
        <taxon>Hexapoda</taxon>
        <taxon>Insecta</taxon>
        <taxon>Pterygota</taxon>
        <taxon>Neoptera</taxon>
        <taxon>Polyneoptera</taxon>
        <taxon>Dictyoptera</taxon>
        <taxon>Blattodea</taxon>
        <taxon>Blaberoidea</taxon>
        <taxon>Blaberidae</taxon>
        <taxon>Diplopterinae</taxon>
        <taxon>Diploptera</taxon>
    </lineage>
</organism>
<accession>A0AAD7ZJ02</accession>
<evidence type="ECO:0000313" key="1">
    <source>
        <dbReference type="EMBL" id="KAJ9581296.1"/>
    </source>
</evidence>
<gene>
    <name evidence="1" type="ORF">L9F63_023530</name>
</gene>
<dbReference type="Proteomes" id="UP001233999">
    <property type="component" value="Unassembled WGS sequence"/>
</dbReference>
<comment type="caution">
    <text evidence="1">The sequence shown here is derived from an EMBL/GenBank/DDBJ whole genome shotgun (WGS) entry which is preliminary data.</text>
</comment>
<sequence>FCTVECRLSRPVIVMMSDSGLCGRGPYILYKFMQVSTLRVISMNTLDPTWRDSTKEFNWKNRRNSVILHDADVV</sequence>
<keyword evidence="2" id="KW-1185">Reference proteome</keyword>